<reference evidence="2" key="1">
    <citation type="journal article" date="2021" name="Proc. Natl. Acad. Sci. U.S.A.">
        <title>A Catalog of Tens of Thousands of Viruses from Human Metagenomes Reveals Hidden Associations with Chronic Diseases.</title>
        <authorList>
            <person name="Tisza M.J."/>
            <person name="Buck C.B."/>
        </authorList>
    </citation>
    <scope>NUCLEOTIDE SEQUENCE</scope>
    <source>
        <strain evidence="2">CtxzZ3</strain>
    </source>
</reference>
<accession>A0A8S5NFK8</accession>
<dbReference type="InterPro" id="IPR025624">
    <property type="entry name" value="PcfK"/>
</dbReference>
<feature type="region of interest" description="Disordered" evidence="1">
    <location>
        <begin position="104"/>
        <end position="134"/>
    </location>
</feature>
<protein>
    <submittedName>
        <fullName evidence="2">PcfK-like protein</fullName>
    </submittedName>
</protein>
<organism evidence="2">
    <name type="scientific">Siphoviridae sp. ctxzZ3</name>
    <dbReference type="NCBI Taxonomy" id="2826523"/>
    <lineage>
        <taxon>Viruses</taxon>
        <taxon>Duplodnaviria</taxon>
        <taxon>Heunggongvirae</taxon>
        <taxon>Uroviricota</taxon>
        <taxon>Caudoviricetes</taxon>
    </lineage>
</organism>
<dbReference type="EMBL" id="BK015148">
    <property type="protein sequence ID" value="DAD92891.1"/>
    <property type="molecule type" value="Genomic_DNA"/>
</dbReference>
<dbReference type="Pfam" id="PF14058">
    <property type="entry name" value="PcfK"/>
    <property type="match status" value="1"/>
</dbReference>
<proteinExistence type="predicted"/>
<feature type="compositionally biased region" description="Basic and acidic residues" evidence="1">
    <location>
        <begin position="104"/>
        <end position="117"/>
    </location>
</feature>
<evidence type="ECO:0000256" key="1">
    <source>
        <dbReference type="SAM" id="MobiDB-lite"/>
    </source>
</evidence>
<name>A0A8S5NFK8_9CAUD</name>
<sequence>MSEIKQRALEKMNEEMSQKHSRSIDYIHNFLCEQEDDELFENICQEGKTLADAYRYCHNKSSEYRDGDCAMVSNEIVFGWVIDYFKSELQDVKSRNIERSCCTDDKAHMEKKEEPKTTTRVSQKAKPKEKSDFERISLFEI</sequence>
<evidence type="ECO:0000313" key="2">
    <source>
        <dbReference type="EMBL" id="DAD92891.1"/>
    </source>
</evidence>